<dbReference type="InterPro" id="IPR029058">
    <property type="entry name" value="AB_hydrolase_fold"/>
</dbReference>
<dbReference type="OrthoDB" id="319764at2"/>
<keyword evidence="1 3" id="KW-0378">Hydrolase</keyword>
<dbReference type="Gene3D" id="1.10.3020.10">
    <property type="entry name" value="alpha-amino acid ester hydrolase ( Helical cap domain)"/>
    <property type="match status" value="1"/>
</dbReference>
<dbReference type="InterPro" id="IPR050585">
    <property type="entry name" value="Xaa-Pro_dipeptidyl-ppase/CocE"/>
</dbReference>
<evidence type="ECO:0000313" key="4">
    <source>
        <dbReference type="Proteomes" id="UP000260680"/>
    </source>
</evidence>
<evidence type="ECO:0000313" key="3">
    <source>
        <dbReference type="EMBL" id="RFZ75809.1"/>
    </source>
</evidence>
<dbReference type="GO" id="GO:0008239">
    <property type="term" value="F:dipeptidyl-peptidase activity"/>
    <property type="evidence" value="ECO:0007669"/>
    <property type="project" value="InterPro"/>
</dbReference>
<name>A0A3E2N486_9FIRM</name>
<evidence type="ECO:0000259" key="2">
    <source>
        <dbReference type="SMART" id="SM00939"/>
    </source>
</evidence>
<accession>A0A3E2N486</accession>
<gene>
    <name evidence="3" type="ORF">DS742_27020</name>
</gene>
<dbReference type="Gene3D" id="2.60.120.260">
    <property type="entry name" value="Galactose-binding domain-like"/>
    <property type="match status" value="1"/>
</dbReference>
<dbReference type="Pfam" id="PF02129">
    <property type="entry name" value="Peptidase_S15"/>
    <property type="match status" value="1"/>
</dbReference>
<proteinExistence type="predicted"/>
<sequence length="697" mass="78635">MKLYHLYVSGILYAGLDFDTQPLSIQKLDIASAKLLPWETLSEEDNAFYKSFTKIDLLKLSHQLHSYEQKLAGNGEVIVELPEGAERYTSSKDSWYLQRDIKFPNNKLVENGELLAVSCPAREMVTVLVRDGEEDRTVLKMWRNTWPDEKIYGVSHLGSFPVPMRDGIHLSTDVYLPAGLDEKVSAVLIRTPYGKEDGCEVYYRYIQRGYAVVVQDVRGRNLSEGEWIPNHSEVEDGDDTLNWIADQSWSSGSVGMVGGSYLGYVQWAAAASGNPHLKALISVVCAGSAFVDLPRRGGCFTSGMLAWGFAVSQKKFHPELMERDDWEEVLNIRPLDQLAEKALGYHVPFLDKWLENLDYDEFWHRSNWKERSVHAQIPALIQSGWFDDNGMGTTEALELVHDFPEGMRKVILGPWQHSGNSKYDMHGVSFGDEALRFDLDFIYFQWFEHHLKGVDNGIDKTAPVEYYTVGQETWKAASNWPIPETLETEIYLDSCGHANTSSGDGVLSFKLPEQGGQDSYDYDPQNPSTHIIDMSENEIEVPEDYTEEEKRQDMLCYSTAPLEKDVVITGDITVSLYISSDAPDTDFMVRLTDIDENGRSIKLADGILSAKYRNGFDHADFLNPGEVVPLTILTTKISNCFKKGHRIRVTITSSAKNFVFPNSNTKDGFNSQTTVVAHNTVFHGGQYPSKITVRMEP</sequence>
<dbReference type="AlphaFoldDB" id="A0A3E2N486"/>
<reference evidence="3 4" key="1">
    <citation type="submission" date="2018-07" db="EMBL/GenBank/DDBJ databases">
        <title>New species, Clostridium PI-S10-A1B.</title>
        <authorList>
            <person name="Krishna G."/>
            <person name="Summeta K."/>
            <person name="Shikha S."/>
            <person name="Prabhu P.B."/>
            <person name="Suresh K."/>
        </authorList>
    </citation>
    <scope>NUCLEOTIDE SEQUENCE [LARGE SCALE GENOMIC DNA]</scope>
    <source>
        <strain evidence="3 4">PI-S10-A1B</strain>
    </source>
</reference>
<evidence type="ECO:0000256" key="1">
    <source>
        <dbReference type="ARBA" id="ARBA00022801"/>
    </source>
</evidence>
<dbReference type="InterPro" id="IPR008979">
    <property type="entry name" value="Galactose-bd-like_sf"/>
</dbReference>
<comment type="caution">
    <text evidence="3">The sequence shown here is derived from an EMBL/GenBank/DDBJ whole genome shotgun (WGS) entry which is preliminary data.</text>
</comment>
<dbReference type="SUPFAM" id="SSF53474">
    <property type="entry name" value="alpha/beta-Hydrolases"/>
    <property type="match status" value="1"/>
</dbReference>
<dbReference type="EMBL" id="QOHO01000115">
    <property type="protein sequence ID" value="RFZ75809.1"/>
    <property type="molecule type" value="Genomic_DNA"/>
</dbReference>
<dbReference type="InterPro" id="IPR013736">
    <property type="entry name" value="Xaa-Pro_dipept_C"/>
</dbReference>
<dbReference type="SUPFAM" id="SSF49785">
    <property type="entry name" value="Galactose-binding domain-like"/>
    <property type="match status" value="1"/>
</dbReference>
<protein>
    <submittedName>
        <fullName evidence="3">CocE/NonD family hydrolase</fullName>
    </submittedName>
</protein>
<dbReference type="Gene3D" id="3.40.50.1820">
    <property type="entry name" value="alpha/beta hydrolase"/>
    <property type="match status" value="1"/>
</dbReference>
<dbReference type="InterPro" id="IPR005674">
    <property type="entry name" value="CocE/Ser_esterase"/>
</dbReference>
<dbReference type="RefSeq" id="WP_117420012.1">
    <property type="nucleotide sequence ID" value="NZ_QOHO01000115.1"/>
</dbReference>
<dbReference type="PANTHER" id="PTHR43056">
    <property type="entry name" value="PEPTIDASE S9 PROLYL OLIGOPEPTIDASE"/>
    <property type="match status" value="1"/>
</dbReference>
<dbReference type="PANTHER" id="PTHR43056:SF10">
    <property type="entry name" value="COCE_NOND FAMILY, PUTATIVE (AFU_ORTHOLOGUE AFUA_7G00600)-RELATED"/>
    <property type="match status" value="1"/>
</dbReference>
<dbReference type="NCBIfam" id="TIGR00976">
    <property type="entry name" value="CocE_NonD"/>
    <property type="match status" value="1"/>
</dbReference>
<dbReference type="Proteomes" id="UP000260680">
    <property type="component" value="Unassembled WGS sequence"/>
</dbReference>
<feature type="domain" description="Xaa-Pro dipeptidyl-peptidase C-terminal" evidence="2">
    <location>
        <begin position="444"/>
        <end position="692"/>
    </location>
</feature>
<dbReference type="Pfam" id="PF08530">
    <property type="entry name" value="PepX_C"/>
    <property type="match status" value="1"/>
</dbReference>
<organism evidence="3 4">
    <name type="scientific">Lacrimispora amygdalina</name>
    <dbReference type="NCBI Taxonomy" id="253257"/>
    <lineage>
        <taxon>Bacteria</taxon>
        <taxon>Bacillati</taxon>
        <taxon>Bacillota</taxon>
        <taxon>Clostridia</taxon>
        <taxon>Lachnospirales</taxon>
        <taxon>Lachnospiraceae</taxon>
        <taxon>Lacrimispora</taxon>
    </lineage>
</organism>
<dbReference type="SMART" id="SM00939">
    <property type="entry name" value="PepX_C"/>
    <property type="match status" value="1"/>
</dbReference>
<dbReference type="InterPro" id="IPR000383">
    <property type="entry name" value="Xaa-Pro-like_dom"/>
</dbReference>